<dbReference type="InterPro" id="IPR036852">
    <property type="entry name" value="Peptidase_S8/S53_dom_sf"/>
</dbReference>
<dbReference type="InterPro" id="IPR023827">
    <property type="entry name" value="Peptidase_S8_Asp-AS"/>
</dbReference>
<dbReference type="SUPFAM" id="SSF52743">
    <property type="entry name" value="Subtilisin-like"/>
    <property type="match status" value="1"/>
</dbReference>
<dbReference type="PROSITE" id="PS00138">
    <property type="entry name" value="SUBTILASE_SER"/>
    <property type="match status" value="1"/>
</dbReference>
<dbReference type="RefSeq" id="WP_187560583.1">
    <property type="nucleotide sequence ID" value="NZ_JACGWS010000001.1"/>
</dbReference>
<dbReference type="EMBL" id="JACGWS010000001">
    <property type="protein sequence ID" value="MBC8753554.1"/>
    <property type="molecule type" value="Genomic_DNA"/>
</dbReference>
<gene>
    <name evidence="9" type="ORF">H2O64_02650</name>
</gene>
<proteinExistence type="inferred from homology"/>
<evidence type="ECO:0000313" key="10">
    <source>
        <dbReference type="Proteomes" id="UP000619238"/>
    </source>
</evidence>
<reference evidence="9 10" key="1">
    <citation type="submission" date="2020-07" db="EMBL/GenBank/DDBJ databases">
        <title>Description of Kordia aestuariivivens sp. nov., isolated from a tidal flat.</title>
        <authorList>
            <person name="Park S."/>
            <person name="Yoon J.-H."/>
        </authorList>
    </citation>
    <scope>NUCLEOTIDE SEQUENCE [LARGE SCALE GENOMIC DNA]</scope>
    <source>
        <strain evidence="9 10">YSTF-M3</strain>
    </source>
</reference>
<evidence type="ECO:0000256" key="2">
    <source>
        <dbReference type="ARBA" id="ARBA00022670"/>
    </source>
</evidence>
<name>A0ABR7Q4R4_9FLAO</name>
<evidence type="ECO:0000256" key="5">
    <source>
        <dbReference type="PROSITE-ProRule" id="PRU01240"/>
    </source>
</evidence>
<dbReference type="PRINTS" id="PR00723">
    <property type="entry name" value="SUBTILISIN"/>
</dbReference>
<evidence type="ECO:0000256" key="7">
    <source>
        <dbReference type="SAM" id="Coils"/>
    </source>
</evidence>
<dbReference type="InterPro" id="IPR015500">
    <property type="entry name" value="Peptidase_S8_subtilisin-rel"/>
</dbReference>
<evidence type="ECO:0000256" key="1">
    <source>
        <dbReference type="ARBA" id="ARBA00011073"/>
    </source>
</evidence>
<dbReference type="Pfam" id="PF00082">
    <property type="entry name" value="Peptidase_S8"/>
    <property type="match status" value="1"/>
</dbReference>
<keyword evidence="10" id="KW-1185">Reference proteome</keyword>
<comment type="similarity">
    <text evidence="1 5 6">Belongs to the peptidase S8 family.</text>
</comment>
<feature type="active site" description="Charge relay system" evidence="5">
    <location>
        <position position="306"/>
    </location>
</feature>
<sequence>MKSLKPFIIKVLSCCCIIACTSLKSTTTKPTIVTAAFAKKQALTETEKQNWHFKDIYEDSIPGISLDKAYDFLKDKKSDTIIVAVLDTGLDINHKEFENILWKNKKEIPNNGIDDDKNGFIDDLHGWNFLGNNKGVNISITNYECVRFVRLYDSVFKNKSKEDFYGKDTLLFKQYKSALIKYNKKLESAKQALENFTSLLKEYEKSITTLKPYFPNENFTIEKLNVIKTEDDSLKYYVEEMKKCIKYNITRDWISYKIKWATIRYEKHLGVSGYNESDIIGDDPNDITNTDYGNNKVEGDEDTQYHSTQVTGVLAGNRNDNMGIKGITNLVKIMPIRLAAMGSERDKDIALAIRYAVDNGAKVINMSFRNDFSIHREWVDDAIKYAESKDVVLVIAAGNEESNSDIIFNYPNDQIENNEDFVDNFIVVGASQYKIENLVSDFSNYGNSNVDIFAPGENIYTSTTNNKYLFIDGTSYATPIVSGIAALIRSYYPNLSASEVKQIIMESGVSYDIMVNKPSTNKEKELVPFSSLSKSGKIVNAYNALLMAEEVSKKKKKSK</sequence>
<evidence type="ECO:0000256" key="6">
    <source>
        <dbReference type="RuleBase" id="RU003355"/>
    </source>
</evidence>
<feature type="active site" description="Charge relay system" evidence="5">
    <location>
        <position position="475"/>
    </location>
</feature>
<dbReference type="InterPro" id="IPR000209">
    <property type="entry name" value="Peptidase_S8/S53_dom"/>
</dbReference>
<protein>
    <submittedName>
        <fullName evidence="9">S8 family serine peptidase</fullName>
    </submittedName>
</protein>
<evidence type="ECO:0000256" key="3">
    <source>
        <dbReference type="ARBA" id="ARBA00022801"/>
    </source>
</evidence>
<evidence type="ECO:0000313" key="9">
    <source>
        <dbReference type="EMBL" id="MBC8753554.1"/>
    </source>
</evidence>
<evidence type="ECO:0000256" key="4">
    <source>
        <dbReference type="ARBA" id="ARBA00022825"/>
    </source>
</evidence>
<feature type="domain" description="Peptidase S8/S53" evidence="8">
    <location>
        <begin position="79"/>
        <end position="508"/>
    </location>
</feature>
<keyword evidence="3 5" id="KW-0378">Hydrolase</keyword>
<organism evidence="9 10">
    <name type="scientific">Kordia aestuariivivens</name>
    <dbReference type="NCBI Taxonomy" id="2759037"/>
    <lineage>
        <taxon>Bacteria</taxon>
        <taxon>Pseudomonadati</taxon>
        <taxon>Bacteroidota</taxon>
        <taxon>Flavobacteriia</taxon>
        <taxon>Flavobacteriales</taxon>
        <taxon>Flavobacteriaceae</taxon>
        <taxon>Kordia</taxon>
    </lineage>
</organism>
<keyword evidence="4 5" id="KW-0720">Serine protease</keyword>
<dbReference type="PANTHER" id="PTHR43399">
    <property type="entry name" value="SUBTILISIN-RELATED"/>
    <property type="match status" value="1"/>
</dbReference>
<keyword evidence="2 5" id="KW-0645">Protease</keyword>
<dbReference type="PROSITE" id="PS51892">
    <property type="entry name" value="SUBTILASE"/>
    <property type="match status" value="1"/>
</dbReference>
<feature type="active site" description="Charge relay system" evidence="5">
    <location>
        <position position="87"/>
    </location>
</feature>
<dbReference type="PROSITE" id="PS00136">
    <property type="entry name" value="SUBTILASE_ASP"/>
    <property type="match status" value="1"/>
</dbReference>
<dbReference type="PANTHER" id="PTHR43399:SF4">
    <property type="entry name" value="CELL WALL-ASSOCIATED PROTEASE"/>
    <property type="match status" value="1"/>
</dbReference>
<dbReference type="CDD" id="cd07483">
    <property type="entry name" value="Peptidases_S8_Subtilisin_Novo-like"/>
    <property type="match status" value="1"/>
</dbReference>
<dbReference type="InterPro" id="IPR023828">
    <property type="entry name" value="Peptidase_S8_Ser-AS"/>
</dbReference>
<evidence type="ECO:0000259" key="8">
    <source>
        <dbReference type="Pfam" id="PF00082"/>
    </source>
</evidence>
<dbReference type="InterPro" id="IPR034080">
    <property type="entry name" value="Protease_P7-like_dom"/>
</dbReference>
<dbReference type="InterPro" id="IPR051048">
    <property type="entry name" value="Peptidase_S8/S53_subtilisin"/>
</dbReference>
<accession>A0ABR7Q4R4</accession>
<comment type="caution">
    <text evidence="9">The sequence shown here is derived from an EMBL/GenBank/DDBJ whole genome shotgun (WGS) entry which is preliminary data.</text>
</comment>
<keyword evidence="7" id="KW-0175">Coiled coil</keyword>
<dbReference type="Proteomes" id="UP000619238">
    <property type="component" value="Unassembled WGS sequence"/>
</dbReference>
<feature type="coiled-coil region" evidence="7">
    <location>
        <begin position="172"/>
        <end position="206"/>
    </location>
</feature>
<dbReference type="Gene3D" id="3.40.50.200">
    <property type="entry name" value="Peptidase S8/S53 domain"/>
    <property type="match status" value="2"/>
</dbReference>